<keyword evidence="2" id="KW-1185">Reference proteome</keyword>
<dbReference type="EMBL" id="CCYD01000109">
    <property type="protein sequence ID" value="CEG36047.1"/>
    <property type="molecule type" value="Genomic_DNA"/>
</dbReference>
<name>A0A0P1A650_PLAHL</name>
<dbReference type="Proteomes" id="UP000054928">
    <property type="component" value="Unassembled WGS sequence"/>
</dbReference>
<dbReference type="RefSeq" id="XP_036262986.1">
    <property type="nucleotide sequence ID" value="XM_036407627.1"/>
</dbReference>
<evidence type="ECO:0000313" key="1">
    <source>
        <dbReference type="EMBL" id="CEG36047.1"/>
    </source>
</evidence>
<proteinExistence type="predicted"/>
<reference evidence="2" key="1">
    <citation type="submission" date="2014-09" db="EMBL/GenBank/DDBJ databases">
        <authorList>
            <person name="Sharma Rahul"/>
            <person name="Thines Marco"/>
        </authorList>
    </citation>
    <scope>NUCLEOTIDE SEQUENCE [LARGE SCALE GENOMIC DNA]</scope>
</reference>
<evidence type="ECO:0000313" key="2">
    <source>
        <dbReference type="Proteomes" id="UP000054928"/>
    </source>
</evidence>
<dbReference type="GeneID" id="59052809"/>
<organism evidence="1 2">
    <name type="scientific">Plasmopara halstedii</name>
    <name type="common">Downy mildew of sunflower</name>
    <dbReference type="NCBI Taxonomy" id="4781"/>
    <lineage>
        <taxon>Eukaryota</taxon>
        <taxon>Sar</taxon>
        <taxon>Stramenopiles</taxon>
        <taxon>Oomycota</taxon>
        <taxon>Peronosporomycetes</taxon>
        <taxon>Peronosporales</taxon>
        <taxon>Peronosporaceae</taxon>
        <taxon>Plasmopara</taxon>
    </lineage>
</organism>
<accession>A0A0P1A650</accession>
<dbReference type="AlphaFoldDB" id="A0A0P1A650"/>
<sequence>MIFFEAVAIRNLLMTVVRLGYINGDYFELVDTIECDVRMLSCSCCRLVTLHYVEQINIGLQHCKAASEKTDLRQEAR</sequence>
<protein>
    <submittedName>
        <fullName evidence="1">Uncharacterized protein</fullName>
    </submittedName>
</protein>